<dbReference type="InterPro" id="IPR027387">
    <property type="entry name" value="Cytb/b6-like_sf"/>
</dbReference>
<dbReference type="PANTHER" id="PTHR19271:SF16">
    <property type="entry name" value="CYTOCHROME B"/>
    <property type="match status" value="1"/>
</dbReference>
<keyword evidence="12" id="KW-0249">Electron transport</keyword>
<evidence type="ECO:0000256" key="14">
    <source>
        <dbReference type="ARBA" id="ARBA00023004"/>
    </source>
</evidence>
<name>A0A317DQH0_9ACTN</name>
<evidence type="ECO:0000256" key="4">
    <source>
        <dbReference type="ARBA" id="ARBA00016116"/>
    </source>
</evidence>
<feature type="transmembrane region" description="Helical" evidence="19">
    <location>
        <begin position="376"/>
        <end position="395"/>
    </location>
</feature>
<dbReference type="InterPro" id="IPR005797">
    <property type="entry name" value="Cyt_b/b6_N"/>
</dbReference>
<evidence type="ECO:0000256" key="8">
    <source>
        <dbReference type="ARBA" id="ARBA00022660"/>
    </source>
</evidence>
<keyword evidence="11" id="KW-1278">Translocase</keyword>
<evidence type="ECO:0000256" key="11">
    <source>
        <dbReference type="ARBA" id="ARBA00022967"/>
    </source>
</evidence>
<evidence type="ECO:0000256" key="5">
    <source>
        <dbReference type="ARBA" id="ARBA00022448"/>
    </source>
</evidence>
<evidence type="ECO:0000256" key="18">
    <source>
        <dbReference type="SAM" id="MobiDB-lite"/>
    </source>
</evidence>
<feature type="non-terminal residue" evidence="21">
    <location>
        <position position="548"/>
    </location>
</feature>
<keyword evidence="7" id="KW-0349">Heme</keyword>
<evidence type="ECO:0000256" key="19">
    <source>
        <dbReference type="SAM" id="Phobius"/>
    </source>
</evidence>
<evidence type="ECO:0000313" key="22">
    <source>
        <dbReference type="Proteomes" id="UP000246050"/>
    </source>
</evidence>
<feature type="transmembrane region" description="Helical" evidence="19">
    <location>
        <begin position="79"/>
        <end position="100"/>
    </location>
</feature>
<dbReference type="OrthoDB" id="9804503at2"/>
<organism evidence="21 22">
    <name type="scientific">Micromonospora sicca</name>
    <dbReference type="NCBI Taxonomy" id="2202420"/>
    <lineage>
        <taxon>Bacteria</taxon>
        <taxon>Bacillati</taxon>
        <taxon>Actinomycetota</taxon>
        <taxon>Actinomycetes</taxon>
        <taxon>Micromonosporales</taxon>
        <taxon>Micromonosporaceae</taxon>
        <taxon>Micromonospora</taxon>
    </lineage>
</organism>
<dbReference type="GO" id="GO:0022904">
    <property type="term" value="P:respiratory electron transport chain"/>
    <property type="evidence" value="ECO:0007669"/>
    <property type="project" value="InterPro"/>
</dbReference>
<dbReference type="AlphaFoldDB" id="A0A317DQH0"/>
<dbReference type="Proteomes" id="UP000246050">
    <property type="component" value="Unassembled WGS sequence"/>
</dbReference>
<dbReference type="InterPro" id="IPR016174">
    <property type="entry name" value="Di-haem_cyt_TM"/>
</dbReference>
<evidence type="ECO:0000256" key="17">
    <source>
        <dbReference type="ARBA" id="ARBA00029568"/>
    </source>
</evidence>
<dbReference type="Gene3D" id="1.20.810.10">
    <property type="entry name" value="Cytochrome Bc1 Complex, Chain C"/>
    <property type="match status" value="1"/>
</dbReference>
<dbReference type="FunFam" id="1.20.810.10:FF:000007">
    <property type="entry name" value="Ubiquinol-cytochrome C reductase B subunit"/>
    <property type="match status" value="1"/>
</dbReference>
<dbReference type="GO" id="GO:0008121">
    <property type="term" value="F:quinol-cytochrome-c reductase activity"/>
    <property type="evidence" value="ECO:0007669"/>
    <property type="project" value="UniProtKB-EC"/>
</dbReference>
<evidence type="ECO:0000256" key="15">
    <source>
        <dbReference type="ARBA" id="ARBA00023136"/>
    </source>
</evidence>
<accession>A0A317DQH0</accession>
<proteinExistence type="predicted"/>
<protein>
    <recommendedName>
        <fullName evidence="4">Cytochrome bc1 complex cytochrome b subunit</fullName>
        <ecNumber evidence="3">7.1.1.8</ecNumber>
    </recommendedName>
    <alternativeName>
        <fullName evidence="17">Cytochrome bc1 reductase complex subunit QcrB</fullName>
    </alternativeName>
</protein>
<dbReference type="PANTHER" id="PTHR19271">
    <property type="entry name" value="CYTOCHROME B"/>
    <property type="match status" value="1"/>
</dbReference>
<dbReference type="GO" id="GO:0016491">
    <property type="term" value="F:oxidoreductase activity"/>
    <property type="evidence" value="ECO:0007669"/>
    <property type="project" value="InterPro"/>
</dbReference>
<comment type="cofactor">
    <cofactor evidence="1">
        <name>heme</name>
        <dbReference type="ChEBI" id="CHEBI:30413"/>
    </cofactor>
</comment>
<dbReference type="PROSITE" id="PS51002">
    <property type="entry name" value="CYTB_NTER"/>
    <property type="match status" value="1"/>
</dbReference>
<comment type="subcellular location">
    <subcellularLocation>
        <location evidence="2">Cell membrane</location>
        <topology evidence="2">Multi-pass membrane protein</topology>
    </subcellularLocation>
</comment>
<keyword evidence="9 19" id="KW-0812">Transmembrane</keyword>
<evidence type="ECO:0000256" key="10">
    <source>
        <dbReference type="ARBA" id="ARBA00022723"/>
    </source>
</evidence>
<feature type="transmembrane region" description="Helical" evidence="19">
    <location>
        <begin position="264"/>
        <end position="283"/>
    </location>
</feature>
<dbReference type="EMBL" id="QGKS01000131">
    <property type="protein sequence ID" value="PWR16330.1"/>
    <property type="molecule type" value="Genomic_DNA"/>
</dbReference>
<feature type="transmembrane region" description="Helical" evidence="19">
    <location>
        <begin position="415"/>
        <end position="433"/>
    </location>
</feature>
<dbReference type="EC" id="7.1.1.8" evidence="3"/>
<keyword evidence="13 19" id="KW-1133">Transmembrane helix</keyword>
<evidence type="ECO:0000256" key="7">
    <source>
        <dbReference type="ARBA" id="ARBA00022617"/>
    </source>
</evidence>
<feature type="transmembrane region" description="Helical" evidence="19">
    <location>
        <begin position="335"/>
        <end position="356"/>
    </location>
</feature>
<comment type="catalytic activity">
    <reaction evidence="16">
        <text>a quinol + 2 Fe(III)-[cytochrome c](out) = a quinone + 2 Fe(II)-[cytochrome c](out) + 2 H(+)(out)</text>
        <dbReference type="Rhea" id="RHEA:11484"/>
        <dbReference type="Rhea" id="RHEA-COMP:10350"/>
        <dbReference type="Rhea" id="RHEA-COMP:14399"/>
        <dbReference type="ChEBI" id="CHEBI:15378"/>
        <dbReference type="ChEBI" id="CHEBI:24646"/>
        <dbReference type="ChEBI" id="CHEBI:29033"/>
        <dbReference type="ChEBI" id="CHEBI:29034"/>
        <dbReference type="ChEBI" id="CHEBI:132124"/>
        <dbReference type="EC" id="7.1.1.8"/>
    </reaction>
</comment>
<keyword evidence="6" id="KW-1003">Cell membrane</keyword>
<keyword evidence="5" id="KW-0813">Transport</keyword>
<comment type="caution">
    <text evidence="21">The sequence shown here is derived from an EMBL/GenBank/DDBJ whole genome shotgun (WGS) entry which is preliminary data.</text>
</comment>
<dbReference type="RefSeq" id="WP_109800648.1">
    <property type="nucleotide sequence ID" value="NZ_QGKS01000131.1"/>
</dbReference>
<dbReference type="GO" id="GO:0005886">
    <property type="term" value="C:plasma membrane"/>
    <property type="evidence" value="ECO:0007669"/>
    <property type="project" value="UniProtKB-SubCell"/>
</dbReference>
<evidence type="ECO:0000256" key="1">
    <source>
        <dbReference type="ARBA" id="ARBA00001971"/>
    </source>
</evidence>
<feature type="transmembrane region" description="Helical" evidence="19">
    <location>
        <begin position="112"/>
        <end position="132"/>
    </location>
</feature>
<dbReference type="Pfam" id="PF13631">
    <property type="entry name" value="Cytochrom_B_N_2"/>
    <property type="match status" value="1"/>
</dbReference>
<gene>
    <name evidence="21" type="ORF">DKT69_06275</name>
</gene>
<feature type="transmembrane region" description="Helical" evidence="19">
    <location>
        <begin position="209"/>
        <end position="233"/>
    </location>
</feature>
<evidence type="ECO:0000256" key="13">
    <source>
        <dbReference type="ARBA" id="ARBA00022989"/>
    </source>
</evidence>
<evidence type="ECO:0000259" key="20">
    <source>
        <dbReference type="PROSITE" id="PS51002"/>
    </source>
</evidence>
<keyword evidence="14" id="KW-0408">Iron</keyword>
<feature type="transmembrane region" description="Helical" evidence="19">
    <location>
        <begin position="43"/>
        <end position="67"/>
    </location>
</feature>
<keyword evidence="10" id="KW-0479">Metal-binding</keyword>
<evidence type="ECO:0000313" key="21">
    <source>
        <dbReference type="EMBL" id="PWR16330.1"/>
    </source>
</evidence>
<evidence type="ECO:0000256" key="2">
    <source>
        <dbReference type="ARBA" id="ARBA00004651"/>
    </source>
</evidence>
<dbReference type="SUPFAM" id="SSF81342">
    <property type="entry name" value="Transmembrane di-heme cytochromes"/>
    <property type="match status" value="1"/>
</dbReference>
<feature type="transmembrane region" description="Helical" evidence="19">
    <location>
        <begin position="176"/>
        <end position="197"/>
    </location>
</feature>
<feature type="compositionally biased region" description="Basic and acidic residues" evidence="18">
    <location>
        <begin position="529"/>
        <end position="542"/>
    </location>
</feature>
<dbReference type="GO" id="GO:0046872">
    <property type="term" value="F:metal ion binding"/>
    <property type="evidence" value="ECO:0007669"/>
    <property type="project" value="UniProtKB-KW"/>
</dbReference>
<keyword evidence="8" id="KW-0679">Respiratory chain</keyword>
<keyword evidence="15 19" id="KW-0472">Membrane</keyword>
<evidence type="ECO:0000256" key="9">
    <source>
        <dbReference type="ARBA" id="ARBA00022692"/>
    </source>
</evidence>
<reference evidence="21 22" key="1">
    <citation type="submission" date="2018-05" db="EMBL/GenBank/DDBJ databases">
        <title>Micromonosporas from Atacama Desert.</title>
        <authorList>
            <person name="Carro L."/>
            <person name="Golinska P."/>
            <person name="Klenk H.-P."/>
            <person name="Goodfellow M."/>
        </authorList>
    </citation>
    <scope>NUCLEOTIDE SEQUENCE [LARGE SCALE GENOMIC DNA]</scope>
    <source>
        <strain evidence="21 22">4G51</strain>
    </source>
</reference>
<feature type="transmembrane region" description="Helical" evidence="19">
    <location>
        <begin position="144"/>
        <end position="164"/>
    </location>
</feature>
<feature type="region of interest" description="Disordered" evidence="18">
    <location>
        <begin position="516"/>
        <end position="548"/>
    </location>
</feature>
<evidence type="ECO:0000256" key="12">
    <source>
        <dbReference type="ARBA" id="ARBA00022982"/>
    </source>
</evidence>
<sequence length="548" mass="60705">MKRRKLDMATVPGKTAGALDDRFQAATPLRALLNKVFPDHWSFLLGEIALFSFIVLLLTGVFLTFFFDPSMNEVVYNGSYAPLRGTPMSAAYASSLNLSFEVRGGLIMRQMHHWAALLFMAAIVVHMLRVFFTGAFRKPREANWIIGSLLFWVGFLAGFTGYSLPDDGLSGTGLRIASAIILSIPVIGSWISSSIFGGEFPGEIIISRFFIVHVLLIPALLVALITAHLGLVFKQKHTQWPGPGRTNENVVGERFYPRYTLKQAGFFMVVFGVIALMGGLFQINPIWYFGPYEAWVVSAASQPDWYVMFLDGSTRLMPAWEITIPIGDGYVIPPIFWPTVVLPGILVGISLLYPFLEARQLKDYKHHNLLQRPRDVPARTAAGSMAVAFWLVLTLSGANDVIADTFQVSLNAMTWAGRVGLLIVPPLAYYFTYRICLGLQQHDREVLAHGVETGIIKRLPDGRFVEVHQPLTAADGHDGHAELDYVGWVVPKKMNRLGALGPAIRGFFYPIERPAEAPVSPGHPPVQARPEREEIGSGESRRCRSPPA</sequence>
<evidence type="ECO:0000256" key="3">
    <source>
        <dbReference type="ARBA" id="ARBA00012951"/>
    </source>
</evidence>
<feature type="domain" description="Cytochrome b/b6 N-terminal region profile" evidence="20">
    <location>
        <begin position="15"/>
        <end position="241"/>
    </location>
</feature>
<evidence type="ECO:0000256" key="16">
    <source>
        <dbReference type="ARBA" id="ARBA00029351"/>
    </source>
</evidence>
<evidence type="ECO:0000256" key="6">
    <source>
        <dbReference type="ARBA" id="ARBA00022475"/>
    </source>
</evidence>